<dbReference type="PANTHER" id="PTHR32552:SF68">
    <property type="entry name" value="FERRICHROME OUTER MEMBRANE TRANSPORTER_PHAGE RECEPTOR"/>
    <property type="match status" value="1"/>
</dbReference>
<dbReference type="AlphaFoldDB" id="A0A941B069"/>
<keyword evidence="13 14" id="KW-0998">Cell outer membrane</keyword>
<dbReference type="GO" id="GO:0038023">
    <property type="term" value="F:signaling receptor activity"/>
    <property type="evidence" value="ECO:0007669"/>
    <property type="project" value="InterPro"/>
</dbReference>
<evidence type="ECO:0000313" key="19">
    <source>
        <dbReference type="EMBL" id="MBP4139827.1"/>
    </source>
</evidence>
<keyword evidence="9" id="KW-0406">Ion transport</keyword>
<keyword evidence="20" id="KW-1185">Reference proteome</keyword>
<keyword evidence="7 16" id="KW-0732">Signal</keyword>
<evidence type="ECO:0000256" key="2">
    <source>
        <dbReference type="ARBA" id="ARBA00009810"/>
    </source>
</evidence>
<evidence type="ECO:0000256" key="10">
    <source>
        <dbReference type="ARBA" id="ARBA00023077"/>
    </source>
</evidence>
<evidence type="ECO:0000256" key="1">
    <source>
        <dbReference type="ARBA" id="ARBA00004571"/>
    </source>
</evidence>
<dbReference type="EMBL" id="JAGFBV010000036">
    <property type="protein sequence ID" value="MBP4139827.1"/>
    <property type="molecule type" value="Genomic_DNA"/>
</dbReference>
<dbReference type="SUPFAM" id="SSF56935">
    <property type="entry name" value="Porins"/>
    <property type="match status" value="1"/>
</dbReference>
<dbReference type="InterPro" id="IPR039426">
    <property type="entry name" value="TonB-dep_rcpt-like"/>
</dbReference>
<keyword evidence="8" id="KW-0408">Iron</keyword>
<dbReference type="GO" id="GO:0015891">
    <property type="term" value="P:siderophore transport"/>
    <property type="evidence" value="ECO:0007669"/>
    <property type="project" value="InterPro"/>
</dbReference>
<dbReference type="Gene3D" id="2.60.40.1120">
    <property type="entry name" value="Carboxypeptidase-like, regulatory domain"/>
    <property type="match status" value="1"/>
</dbReference>
<evidence type="ECO:0000256" key="11">
    <source>
        <dbReference type="ARBA" id="ARBA00023136"/>
    </source>
</evidence>
<dbReference type="Pfam" id="PF07715">
    <property type="entry name" value="Plug"/>
    <property type="match status" value="1"/>
</dbReference>
<comment type="subcellular location">
    <subcellularLocation>
        <location evidence="1 14">Cell outer membrane</location>
        <topology evidence="1 14">Multi-pass membrane protein</topology>
    </subcellularLocation>
</comment>
<dbReference type="NCBIfam" id="TIGR01783">
    <property type="entry name" value="TonB-siderophor"/>
    <property type="match status" value="1"/>
</dbReference>
<evidence type="ECO:0000313" key="20">
    <source>
        <dbReference type="Proteomes" id="UP000675047"/>
    </source>
</evidence>
<dbReference type="Proteomes" id="UP000675047">
    <property type="component" value="Unassembled WGS sequence"/>
</dbReference>
<evidence type="ECO:0000256" key="7">
    <source>
        <dbReference type="ARBA" id="ARBA00022729"/>
    </source>
</evidence>
<keyword evidence="11 14" id="KW-0472">Membrane</keyword>
<sequence>MTSKFTIFLLSLCFTLLLNTTVWSQEKATLKGQITTNDDQSPENISVILKGTRLGTITDSEGNYKIKNVKPGIYTLKISAVGYTSKEKKITINEGQELVENFSITSNSEELTEVVINGGRKNHFARKDNQQVSRLPLKNLENPQVYTTITGELLKEQVVTNFDDALKNASGITPLWAATGRGGDGAAYYSLRGFAVQPTMVNGLPGLTNGSLDPANIDRIEIIKGPSGTLFGSSLISYGGLINTTTKRPYKTFGGEINYTVGSFGLNRVTVDVNTPLNEKKTLNFRVNSAFHTQNSFQDAGFKESYFIAPSLSYEVNDRLSFLINTEFMSNEATNPTMLFLDRGAPLRVHNINELKYDNQRSYTSNELTLKTPSYNIQSQMLYKLSDQWTSQTVFSTSSAKSQGNYAYLYEGTRFTTITDGIVLDRYFNYQDNLNLTTDIQQNFNGDFNIGSLRNRIVVGFDYFKRTTSDRSSGYFGNGSVYIGDNLQAFNAVFGPSNGDTGNLTKVGSDAIVGDSPRNNNKTKQEIYSAYVSNVINFTPALSAMLSLRADRFMNAKNDGYNQTAFSPKFGLVYQPVLDKVSLFANYMNGFVNVAPGQNRNATIATPLTFDPEKANQFEVGTKLNLFKDKLYATFSYYDIKVTDQVYVVETPYVDPTNPTVPQPNNQTSYQDGGQHNKGFEAEFVANPVNGLNIVLGYSYNDAILTAGDADFVGFRPESAGAQNLANLWASYKFTNGVLRGFGLGFGGNYVGDNKIMNRKVAGTFTIPEYTVLNSSLFYTAEKFTITVRLNNITNEDIYDGWSTIHPKDPRALAASFSYRF</sequence>
<evidence type="ECO:0000256" key="9">
    <source>
        <dbReference type="ARBA" id="ARBA00023065"/>
    </source>
</evidence>
<dbReference type="InterPro" id="IPR010105">
    <property type="entry name" value="TonB_sidphr_rcpt"/>
</dbReference>
<evidence type="ECO:0000256" key="5">
    <source>
        <dbReference type="ARBA" id="ARBA00022496"/>
    </source>
</evidence>
<organism evidence="19 20">
    <name type="scientific">Flavobacterium geliluteum</name>
    <dbReference type="NCBI Taxonomy" id="2816120"/>
    <lineage>
        <taxon>Bacteria</taxon>
        <taxon>Pseudomonadati</taxon>
        <taxon>Bacteroidota</taxon>
        <taxon>Flavobacteriia</taxon>
        <taxon>Flavobacteriales</taxon>
        <taxon>Flavobacteriaceae</taxon>
        <taxon>Flavobacterium</taxon>
    </lineage>
</organism>
<evidence type="ECO:0000259" key="18">
    <source>
        <dbReference type="Pfam" id="PF07715"/>
    </source>
</evidence>
<keyword evidence="5" id="KW-0410">Iron transport</keyword>
<evidence type="ECO:0000256" key="6">
    <source>
        <dbReference type="ARBA" id="ARBA00022692"/>
    </source>
</evidence>
<reference evidence="19 20" key="1">
    <citation type="submission" date="2021-03" db="EMBL/GenBank/DDBJ databases">
        <title>Flavobacterium Flabelliformis Sp. Nov. And Flavobacterium Geliluteum Sp. Nov., Two Novel Multidrug Resistant Psychrophilic Species Isolated From Antarctica.</title>
        <authorList>
            <person name="Kralova S."/>
            <person name="Busse H.J."/>
            <person name="Bezdicek M."/>
            <person name="Nykrynova M."/>
            <person name="Kroupova E."/>
            <person name="Krsek D."/>
            <person name="Sedlacek I."/>
        </authorList>
    </citation>
    <scope>NUCLEOTIDE SEQUENCE [LARGE SCALE GENOMIC DNA]</scope>
    <source>
        <strain evidence="19 20">P7388</strain>
    </source>
</reference>
<dbReference type="GO" id="GO:0009279">
    <property type="term" value="C:cell outer membrane"/>
    <property type="evidence" value="ECO:0007669"/>
    <property type="project" value="UniProtKB-SubCell"/>
</dbReference>
<evidence type="ECO:0000256" key="16">
    <source>
        <dbReference type="SAM" id="SignalP"/>
    </source>
</evidence>
<dbReference type="SUPFAM" id="SSF49452">
    <property type="entry name" value="Starch-binding domain-like"/>
    <property type="match status" value="1"/>
</dbReference>
<keyword evidence="3 14" id="KW-0813">Transport</keyword>
<evidence type="ECO:0000256" key="8">
    <source>
        <dbReference type="ARBA" id="ARBA00023004"/>
    </source>
</evidence>
<dbReference type="InterPro" id="IPR037066">
    <property type="entry name" value="Plug_dom_sf"/>
</dbReference>
<evidence type="ECO:0000256" key="4">
    <source>
        <dbReference type="ARBA" id="ARBA00022452"/>
    </source>
</evidence>
<evidence type="ECO:0000256" key="15">
    <source>
        <dbReference type="RuleBase" id="RU003357"/>
    </source>
</evidence>
<evidence type="ECO:0000256" key="12">
    <source>
        <dbReference type="ARBA" id="ARBA00023170"/>
    </source>
</evidence>
<feature type="signal peptide" evidence="16">
    <location>
        <begin position="1"/>
        <end position="24"/>
    </location>
</feature>
<comment type="caution">
    <text evidence="19">The sequence shown here is derived from an EMBL/GenBank/DDBJ whole genome shotgun (WGS) entry which is preliminary data.</text>
</comment>
<evidence type="ECO:0000256" key="14">
    <source>
        <dbReference type="PROSITE-ProRule" id="PRU01360"/>
    </source>
</evidence>
<dbReference type="Gene3D" id="2.40.170.20">
    <property type="entry name" value="TonB-dependent receptor, beta-barrel domain"/>
    <property type="match status" value="1"/>
</dbReference>
<dbReference type="Pfam" id="PF00593">
    <property type="entry name" value="TonB_dep_Rec_b-barrel"/>
    <property type="match status" value="1"/>
</dbReference>
<dbReference type="Gene3D" id="2.170.130.10">
    <property type="entry name" value="TonB-dependent receptor, plug domain"/>
    <property type="match status" value="1"/>
</dbReference>
<feature type="chain" id="PRO_5037175413" evidence="16">
    <location>
        <begin position="25"/>
        <end position="821"/>
    </location>
</feature>
<feature type="domain" description="TonB-dependent receptor-like beta-barrel" evidence="17">
    <location>
        <begin position="344"/>
        <end position="793"/>
    </location>
</feature>
<dbReference type="PROSITE" id="PS52016">
    <property type="entry name" value="TONB_DEPENDENT_REC_3"/>
    <property type="match status" value="1"/>
</dbReference>
<protein>
    <submittedName>
        <fullName evidence="19">TonB-dependent receptor</fullName>
    </submittedName>
</protein>
<keyword evidence="12 19" id="KW-0675">Receptor</keyword>
<dbReference type="InterPro" id="IPR013784">
    <property type="entry name" value="Carb-bd-like_fold"/>
</dbReference>
<evidence type="ECO:0000259" key="17">
    <source>
        <dbReference type="Pfam" id="PF00593"/>
    </source>
</evidence>
<dbReference type="Pfam" id="PF13715">
    <property type="entry name" value="CarbopepD_reg_2"/>
    <property type="match status" value="1"/>
</dbReference>
<dbReference type="GO" id="GO:0015344">
    <property type="term" value="F:siderophore uptake transmembrane transporter activity"/>
    <property type="evidence" value="ECO:0007669"/>
    <property type="project" value="TreeGrafter"/>
</dbReference>
<keyword evidence="6 14" id="KW-0812">Transmembrane</keyword>
<gene>
    <name evidence="19" type="ORF">J3495_17270</name>
</gene>
<name>A0A941B069_9FLAO</name>
<accession>A0A941B069</accession>
<dbReference type="InterPro" id="IPR000531">
    <property type="entry name" value="Beta-barrel_TonB"/>
</dbReference>
<keyword evidence="4 14" id="KW-1134">Transmembrane beta strand</keyword>
<keyword evidence="10 15" id="KW-0798">TonB box</keyword>
<proteinExistence type="inferred from homology"/>
<dbReference type="CDD" id="cd01347">
    <property type="entry name" value="ligand_gated_channel"/>
    <property type="match status" value="1"/>
</dbReference>
<dbReference type="InterPro" id="IPR012910">
    <property type="entry name" value="Plug_dom"/>
</dbReference>
<dbReference type="RefSeq" id="WP_210667939.1">
    <property type="nucleotide sequence ID" value="NZ_JAGFBV010000036.1"/>
</dbReference>
<dbReference type="PANTHER" id="PTHR32552">
    <property type="entry name" value="FERRICHROME IRON RECEPTOR-RELATED"/>
    <property type="match status" value="1"/>
</dbReference>
<dbReference type="InterPro" id="IPR036942">
    <property type="entry name" value="Beta-barrel_TonB_sf"/>
</dbReference>
<comment type="similarity">
    <text evidence="2 14 15">Belongs to the TonB-dependent receptor family.</text>
</comment>
<dbReference type="GO" id="GO:0030246">
    <property type="term" value="F:carbohydrate binding"/>
    <property type="evidence" value="ECO:0007669"/>
    <property type="project" value="InterPro"/>
</dbReference>
<evidence type="ECO:0000256" key="3">
    <source>
        <dbReference type="ARBA" id="ARBA00022448"/>
    </source>
</evidence>
<feature type="domain" description="TonB-dependent receptor plug" evidence="18">
    <location>
        <begin position="140"/>
        <end position="234"/>
    </location>
</feature>
<evidence type="ECO:0000256" key="13">
    <source>
        <dbReference type="ARBA" id="ARBA00023237"/>
    </source>
</evidence>